<organism evidence="1 2">
    <name type="scientific">Corynebacterium matruchotii ATCC 14266</name>
    <dbReference type="NCBI Taxonomy" id="553207"/>
    <lineage>
        <taxon>Bacteria</taxon>
        <taxon>Bacillati</taxon>
        <taxon>Actinomycetota</taxon>
        <taxon>Actinomycetes</taxon>
        <taxon>Mycobacteriales</taxon>
        <taxon>Corynebacteriaceae</taxon>
        <taxon>Corynebacterium</taxon>
    </lineage>
</organism>
<keyword evidence="2" id="KW-1185">Reference proteome</keyword>
<protein>
    <submittedName>
        <fullName evidence="1">Uncharacterized protein</fullName>
    </submittedName>
</protein>
<name>E0DCA3_9CORY</name>
<reference evidence="1" key="1">
    <citation type="submission" date="2010-08" db="EMBL/GenBank/DDBJ databases">
        <authorList>
            <person name="Harkins D.M."/>
            <person name="Madupu R."/>
            <person name="Durkin A.S."/>
            <person name="Torralba M."/>
            <person name="Methe B."/>
            <person name="Sutton G.G."/>
            <person name="Nelson K.E."/>
        </authorList>
    </citation>
    <scope>NUCLEOTIDE SEQUENCE [LARGE SCALE GENOMIC DNA]</scope>
    <source>
        <strain evidence="1">ATCC 14266</strain>
    </source>
</reference>
<sequence>MRGEYDLSLRKPHQQGELPPRARRIRGLLHQAKTAVGTTSACAENTWAFAPGQNSSWNYLRVRGEYAQRLLAIP</sequence>
<comment type="caution">
    <text evidence="1">The sequence shown here is derived from an EMBL/GenBank/DDBJ whole genome shotgun (WGS) entry which is preliminary data.</text>
</comment>
<evidence type="ECO:0000313" key="1">
    <source>
        <dbReference type="EMBL" id="EFM50015.1"/>
    </source>
</evidence>
<gene>
    <name evidence="1" type="ORF">HMPREF0299_5952</name>
</gene>
<dbReference type="EMBL" id="ACSH02000002">
    <property type="protein sequence ID" value="EFM50015.1"/>
    <property type="molecule type" value="Genomic_DNA"/>
</dbReference>
<dbReference type="AlphaFoldDB" id="E0DCA3"/>
<dbReference type="Proteomes" id="UP000004218">
    <property type="component" value="Unassembled WGS sequence"/>
</dbReference>
<evidence type="ECO:0000313" key="2">
    <source>
        <dbReference type="Proteomes" id="UP000004218"/>
    </source>
</evidence>
<accession>E0DCA3</accession>
<proteinExistence type="predicted"/>